<dbReference type="PANTHER" id="PTHR38776:SF1">
    <property type="entry name" value="MLTA-INTERACTING PROTEIN-RELATED"/>
    <property type="match status" value="1"/>
</dbReference>
<dbReference type="InterPro" id="IPR010583">
    <property type="entry name" value="MipA"/>
</dbReference>
<reference evidence="7 8" key="1">
    <citation type="submission" date="2016-10" db="EMBL/GenBank/DDBJ databases">
        <title>Complete genome sequences of three Cupriavidus strains isolated from various Malaysian environments.</title>
        <authorList>
            <person name="Abdullah A.A.-A."/>
            <person name="Shafie N.A.H."/>
            <person name="Lau N.S."/>
        </authorList>
    </citation>
    <scope>NUCLEOTIDE SEQUENCE [LARGE SCALE GENOMIC DNA]</scope>
    <source>
        <strain evidence="7 8">USMAA1020</strain>
    </source>
</reference>
<dbReference type="EMBL" id="CP017755">
    <property type="protein sequence ID" value="AOZ10301.1"/>
    <property type="molecule type" value="Genomic_DNA"/>
</dbReference>
<sequence length="253" mass="26702">MPPALAAFVVAGLAGPAQAEITYTVGAAAGAGPRYIGSNQYRALGAPLFRADFGNGAFIDLLQGAGYTYKFANGMFVTGAFGYATGRSDRNRTDLAGSDHLKGMGKVQGSLMSSFQVGVPVYGGAVASLTLDVPLTHRERGLSGHLDLAVPLYQRGMHTLTLTPGIHFGSRRYTQTFFGVTDVQSAASGFRPYSTKAGIDSASLSLAWNVELSRAWSVRTLVTVSRLLGDAGDSPIVQSRQQVFGMTSLNYTF</sequence>
<evidence type="ECO:0000256" key="1">
    <source>
        <dbReference type="ARBA" id="ARBA00004442"/>
    </source>
</evidence>
<evidence type="ECO:0000313" key="8">
    <source>
        <dbReference type="Proteomes" id="UP000177515"/>
    </source>
</evidence>
<keyword evidence="4" id="KW-0472">Membrane</keyword>
<keyword evidence="5" id="KW-0998">Cell outer membrane</keyword>
<evidence type="ECO:0000256" key="4">
    <source>
        <dbReference type="ARBA" id="ARBA00023136"/>
    </source>
</evidence>
<accession>A0ABM6FEJ2</accession>
<comment type="similarity">
    <text evidence="2">Belongs to the MipA/OmpV family.</text>
</comment>
<protein>
    <submittedName>
        <fullName evidence="7">Structural protein MipA</fullName>
    </submittedName>
</protein>
<dbReference type="Proteomes" id="UP000177515">
    <property type="component" value="Chromosome 2"/>
</dbReference>
<evidence type="ECO:0000256" key="5">
    <source>
        <dbReference type="ARBA" id="ARBA00023237"/>
    </source>
</evidence>
<feature type="signal peptide" evidence="6">
    <location>
        <begin position="1"/>
        <end position="19"/>
    </location>
</feature>
<dbReference type="Pfam" id="PF06629">
    <property type="entry name" value="MipA"/>
    <property type="match status" value="1"/>
</dbReference>
<organism evidence="7 8">
    <name type="scientific">Cupriavidus malaysiensis</name>
    <dbReference type="NCBI Taxonomy" id="367825"/>
    <lineage>
        <taxon>Bacteria</taxon>
        <taxon>Pseudomonadati</taxon>
        <taxon>Pseudomonadota</taxon>
        <taxon>Betaproteobacteria</taxon>
        <taxon>Burkholderiales</taxon>
        <taxon>Burkholderiaceae</taxon>
        <taxon>Cupriavidus</taxon>
    </lineage>
</organism>
<evidence type="ECO:0000256" key="3">
    <source>
        <dbReference type="ARBA" id="ARBA00022729"/>
    </source>
</evidence>
<name>A0ABM6FEJ2_9BURK</name>
<evidence type="ECO:0000256" key="2">
    <source>
        <dbReference type="ARBA" id="ARBA00005722"/>
    </source>
</evidence>
<keyword evidence="3 6" id="KW-0732">Signal</keyword>
<gene>
    <name evidence="7" type="ORF">BKK80_32385</name>
</gene>
<dbReference type="PANTHER" id="PTHR38776">
    <property type="entry name" value="MLTA-INTERACTING PROTEIN-RELATED"/>
    <property type="match status" value="1"/>
</dbReference>
<feature type="chain" id="PRO_5045468500" evidence="6">
    <location>
        <begin position="20"/>
        <end position="253"/>
    </location>
</feature>
<evidence type="ECO:0000313" key="7">
    <source>
        <dbReference type="EMBL" id="AOZ10301.1"/>
    </source>
</evidence>
<dbReference type="RefSeq" id="WP_071018267.1">
    <property type="nucleotide sequence ID" value="NZ_CP017755.1"/>
</dbReference>
<comment type="subcellular location">
    <subcellularLocation>
        <location evidence="1">Cell outer membrane</location>
    </subcellularLocation>
</comment>
<evidence type="ECO:0000256" key="6">
    <source>
        <dbReference type="SAM" id="SignalP"/>
    </source>
</evidence>
<proteinExistence type="inferred from homology"/>
<keyword evidence="8" id="KW-1185">Reference proteome</keyword>